<sequence length="86" mass="10406">MSWKGTLIVSQWIANLINKILFTQFWKRNLNAFVKLNPNLTNYNSRWFNRFLTEVESYFLRVTLAFSLKKMLTLAQFHQLNYSNLR</sequence>
<evidence type="ECO:0000313" key="1">
    <source>
        <dbReference type="EMBL" id="CAD8129361.1"/>
    </source>
</evidence>
<comment type="caution">
    <text evidence="1">The sequence shown here is derived from an EMBL/GenBank/DDBJ whole genome shotgun (WGS) entry which is preliminary data.</text>
</comment>
<accession>A0A8S1RL95</accession>
<protein>
    <submittedName>
        <fullName evidence="1">Uncharacterized protein</fullName>
    </submittedName>
</protein>
<name>A0A8S1RL95_9CILI</name>
<keyword evidence="2" id="KW-1185">Reference proteome</keyword>
<dbReference type="Proteomes" id="UP000692954">
    <property type="component" value="Unassembled WGS sequence"/>
</dbReference>
<organism evidence="1 2">
    <name type="scientific">Paramecium sonneborni</name>
    <dbReference type="NCBI Taxonomy" id="65129"/>
    <lineage>
        <taxon>Eukaryota</taxon>
        <taxon>Sar</taxon>
        <taxon>Alveolata</taxon>
        <taxon>Ciliophora</taxon>
        <taxon>Intramacronucleata</taxon>
        <taxon>Oligohymenophorea</taxon>
        <taxon>Peniculida</taxon>
        <taxon>Parameciidae</taxon>
        <taxon>Paramecium</taxon>
    </lineage>
</organism>
<dbReference type="AlphaFoldDB" id="A0A8S1RL95"/>
<dbReference type="EMBL" id="CAJJDN010000219">
    <property type="protein sequence ID" value="CAD8129361.1"/>
    <property type="molecule type" value="Genomic_DNA"/>
</dbReference>
<reference evidence="1" key="1">
    <citation type="submission" date="2021-01" db="EMBL/GenBank/DDBJ databases">
        <authorList>
            <consortium name="Genoscope - CEA"/>
            <person name="William W."/>
        </authorList>
    </citation>
    <scope>NUCLEOTIDE SEQUENCE</scope>
</reference>
<proteinExistence type="predicted"/>
<gene>
    <name evidence="1" type="ORF">PSON_ATCC_30995.1.T2190003</name>
</gene>
<evidence type="ECO:0000313" key="2">
    <source>
        <dbReference type="Proteomes" id="UP000692954"/>
    </source>
</evidence>